<evidence type="ECO:0000256" key="17">
    <source>
        <dbReference type="ARBA" id="ARBA00083009"/>
    </source>
</evidence>
<evidence type="ECO:0000313" key="22">
    <source>
        <dbReference type="Ensembl" id="ENSMFAP00000050919.1"/>
    </source>
</evidence>
<dbReference type="InterPro" id="IPR036236">
    <property type="entry name" value="Znf_C2H2_sf"/>
</dbReference>
<evidence type="ECO:0000313" key="23">
    <source>
        <dbReference type="Proteomes" id="UP000233100"/>
    </source>
</evidence>
<keyword evidence="23" id="KW-1185">Reference proteome</keyword>
<evidence type="ECO:0000256" key="9">
    <source>
        <dbReference type="ARBA" id="ARBA00022990"/>
    </source>
</evidence>
<evidence type="ECO:0000256" key="11">
    <source>
        <dbReference type="ARBA" id="ARBA00023125"/>
    </source>
</evidence>
<keyword evidence="5" id="KW-0479">Metal-binding</keyword>
<proteinExistence type="predicted"/>
<dbReference type="Ensembl" id="ENSMFAT00000091072.1">
    <property type="protein sequence ID" value="ENSMFAP00000050919.1"/>
    <property type="gene ID" value="ENSMFAG00000002419.2"/>
</dbReference>
<feature type="compositionally biased region" description="Polar residues" evidence="20">
    <location>
        <begin position="318"/>
        <end position="327"/>
    </location>
</feature>
<keyword evidence="12" id="KW-0010">Activator</keyword>
<feature type="domain" description="C2H2-type" evidence="21">
    <location>
        <begin position="140"/>
        <end position="169"/>
    </location>
</feature>
<evidence type="ECO:0000256" key="5">
    <source>
        <dbReference type="ARBA" id="ARBA00022723"/>
    </source>
</evidence>
<dbReference type="FunFam" id="3.30.160.60:FF:002197">
    <property type="entry name" value="Metal regulatory transcription factor 1"/>
    <property type="match status" value="1"/>
</dbReference>
<dbReference type="FunFam" id="3.30.160.60:FF:000199">
    <property type="entry name" value="metal regulatory transcription factor 1"/>
    <property type="match status" value="1"/>
</dbReference>
<dbReference type="GO" id="GO:0003700">
    <property type="term" value="F:DNA-binding transcription factor activity"/>
    <property type="evidence" value="ECO:0007669"/>
    <property type="project" value="UniProtKB-ARBA"/>
</dbReference>
<protein>
    <recommendedName>
        <fullName evidence="16">Metal regulatory transcription factor 1</fullName>
    </recommendedName>
    <alternativeName>
        <fullName evidence="18">MRE-binding transcription factor</fullName>
    </alternativeName>
    <alternativeName>
        <fullName evidence="17">Transcription factor MTF-1</fullName>
    </alternativeName>
</protein>
<evidence type="ECO:0000256" key="16">
    <source>
        <dbReference type="ARBA" id="ARBA00068055"/>
    </source>
</evidence>
<dbReference type="GO" id="GO:0000978">
    <property type="term" value="F:RNA polymerase II cis-regulatory region sequence-specific DNA binding"/>
    <property type="evidence" value="ECO:0007669"/>
    <property type="project" value="UniProtKB-ARBA"/>
</dbReference>
<keyword evidence="8" id="KW-0862">Zinc</keyword>
<evidence type="ECO:0000256" key="14">
    <source>
        <dbReference type="ARBA" id="ARBA00023242"/>
    </source>
</evidence>
<feature type="domain" description="C2H2-type" evidence="21">
    <location>
        <begin position="200"/>
        <end position="229"/>
    </location>
</feature>
<evidence type="ECO:0000256" key="8">
    <source>
        <dbReference type="ARBA" id="ARBA00022833"/>
    </source>
</evidence>
<evidence type="ECO:0000256" key="2">
    <source>
        <dbReference type="ARBA" id="ARBA00004496"/>
    </source>
</evidence>
<dbReference type="PANTHER" id="PTHR46179:SF25">
    <property type="entry name" value="METAL RESPONSE ELEMENT-BINDING TRANSCRIPTION FACTOR-1, ISOFORM C"/>
    <property type="match status" value="1"/>
</dbReference>
<dbReference type="FunFam" id="3.30.160.60:FF:000370">
    <property type="entry name" value="Metal regulatory transcription factor 1"/>
    <property type="match status" value="1"/>
</dbReference>
<reference evidence="22 23" key="1">
    <citation type="submission" date="2013-03" db="EMBL/GenBank/DDBJ databases">
        <authorList>
            <person name="Warren W."/>
            <person name="Wilson R.K."/>
        </authorList>
    </citation>
    <scope>NUCLEOTIDE SEQUENCE</scope>
</reference>
<evidence type="ECO:0000256" key="7">
    <source>
        <dbReference type="ARBA" id="ARBA00022771"/>
    </source>
</evidence>
<dbReference type="AlphaFoldDB" id="A0A7N9CJT9"/>
<dbReference type="Gene3D" id="3.30.160.60">
    <property type="entry name" value="Classic Zinc Finger"/>
    <property type="match status" value="6"/>
</dbReference>
<evidence type="ECO:0000256" key="10">
    <source>
        <dbReference type="ARBA" id="ARBA00023015"/>
    </source>
</evidence>
<keyword evidence="14" id="KW-0539">Nucleus</keyword>
<sequence length="399" mass="44840">MGEHSPDDNIIYFEAEEDELTPDDKMLRFVDKNGLVPSSSGTVYDRTTVLIEQDPGTLEDEDDDGQCGEHLPFLVGGEEGFHLIDHEAMSQGYVQHIISPDQIHLTINPGSTPMPRNIEGATLTLQSECPETKRKEVKRYQCTFEGCPRTYSTAGNLRTHQKTHRGEYTFVCNQEGCGKAFLTSYSLRIHVRVHTKEKPFECDVQGCEKAFNTLYRLKAHQRLHTGKTFNCESEGCSKYFTTLSDLRKHIRTHTGEKPFRCDHDGCGKAFAASHHLKTHVRTHTGERPFFCPSNGCEKTFSTQYSLKSHMKGHDNKGPSYSTLTQHNGSEDTNHSLCLSDLSLLSTDSELRENSSTTQGQDLSTISPAIIFESMFQNSDDTAIQEDPQQTVSLNEVSFL</sequence>
<evidence type="ECO:0000256" key="20">
    <source>
        <dbReference type="SAM" id="MobiDB-lite"/>
    </source>
</evidence>
<comment type="function">
    <text evidence="15">Zinc-dependent transcriptional regulator of cellular adaption to conditions of exposure to heavy metals. Binds to metal responsive elements (MRE) in promoters and activates the transcription of metallothionein genes like metallothionein-2/MT2A. Also regulates the expression of metalloproteases in response to intracellular zinc and functions as a catabolic regulator of cartilages.</text>
</comment>
<evidence type="ECO:0000256" key="13">
    <source>
        <dbReference type="ARBA" id="ARBA00023163"/>
    </source>
</evidence>
<gene>
    <name evidence="22" type="primary">MTF1</name>
</gene>
<dbReference type="GO" id="GO:0045944">
    <property type="term" value="P:positive regulation of transcription by RNA polymerase II"/>
    <property type="evidence" value="ECO:0007669"/>
    <property type="project" value="UniProtKB-ARBA"/>
</dbReference>
<dbReference type="GO" id="GO:0005737">
    <property type="term" value="C:cytoplasm"/>
    <property type="evidence" value="ECO:0007669"/>
    <property type="project" value="UniProtKB-SubCell"/>
</dbReference>
<feature type="domain" description="C2H2-type" evidence="21">
    <location>
        <begin position="170"/>
        <end position="199"/>
    </location>
</feature>
<dbReference type="GO" id="GO:0010038">
    <property type="term" value="P:response to metal ion"/>
    <property type="evidence" value="ECO:0007669"/>
    <property type="project" value="UniProtKB-ARBA"/>
</dbReference>
<organism evidence="22 23">
    <name type="scientific">Macaca fascicularis</name>
    <name type="common">Crab-eating macaque</name>
    <name type="synonym">Cynomolgus monkey</name>
    <dbReference type="NCBI Taxonomy" id="9541"/>
    <lineage>
        <taxon>Eukaryota</taxon>
        <taxon>Metazoa</taxon>
        <taxon>Chordata</taxon>
        <taxon>Craniata</taxon>
        <taxon>Vertebrata</taxon>
        <taxon>Euteleostomi</taxon>
        <taxon>Mammalia</taxon>
        <taxon>Eutheria</taxon>
        <taxon>Euarchontoglires</taxon>
        <taxon>Primates</taxon>
        <taxon>Haplorrhini</taxon>
        <taxon>Catarrhini</taxon>
        <taxon>Cercopithecidae</taxon>
        <taxon>Cercopithecinae</taxon>
        <taxon>Macaca</taxon>
    </lineage>
</organism>
<dbReference type="GO" id="GO:0005654">
    <property type="term" value="C:nucleoplasm"/>
    <property type="evidence" value="ECO:0007669"/>
    <property type="project" value="UniProtKB-ARBA"/>
</dbReference>
<dbReference type="GeneTree" id="ENSGT00940000157291"/>
<reference evidence="22" key="2">
    <citation type="submission" date="2025-08" db="UniProtKB">
        <authorList>
            <consortium name="Ensembl"/>
        </authorList>
    </citation>
    <scope>IDENTIFICATION</scope>
</reference>
<name>A0A7N9CJT9_MACFA</name>
<feature type="region of interest" description="Disordered" evidence="20">
    <location>
        <begin position="308"/>
        <end position="328"/>
    </location>
</feature>
<dbReference type="GO" id="GO:0008270">
    <property type="term" value="F:zinc ion binding"/>
    <property type="evidence" value="ECO:0007669"/>
    <property type="project" value="UniProtKB-KW"/>
</dbReference>
<dbReference type="InterPro" id="IPR013087">
    <property type="entry name" value="Znf_C2H2_type"/>
</dbReference>
<keyword evidence="4" id="KW-0597">Phosphoprotein</keyword>
<keyword evidence="6" id="KW-0677">Repeat</keyword>
<dbReference type="PROSITE" id="PS00028">
    <property type="entry name" value="ZINC_FINGER_C2H2_1"/>
    <property type="match status" value="6"/>
</dbReference>
<comment type="subcellular location">
    <subcellularLocation>
        <location evidence="2">Cytoplasm</location>
    </subcellularLocation>
    <subcellularLocation>
        <location evidence="1">Nucleus</location>
    </subcellularLocation>
</comment>
<keyword evidence="13" id="KW-0804">Transcription</keyword>
<dbReference type="Pfam" id="PF00096">
    <property type="entry name" value="zf-C2H2"/>
    <property type="match status" value="6"/>
</dbReference>
<evidence type="ECO:0000259" key="21">
    <source>
        <dbReference type="PROSITE" id="PS50157"/>
    </source>
</evidence>
<dbReference type="SUPFAM" id="SSF57667">
    <property type="entry name" value="beta-beta-alpha zinc fingers"/>
    <property type="match status" value="4"/>
</dbReference>
<dbReference type="Proteomes" id="UP000233100">
    <property type="component" value="Chromosome 1"/>
</dbReference>
<evidence type="ECO:0000256" key="12">
    <source>
        <dbReference type="ARBA" id="ARBA00023159"/>
    </source>
</evidence>
<evidence type="ECO:0000256" key="19">
    <source>
        <dbReference type="PROSITE-ProRule" id="PRU00042"/>
    </source>
</evidence>
<dbReference type="SMART" id="SM00355">
    <property type="entry name" value="ZnF_C2H2"/>
    <property type="match status" value="6"/>
</dbReference>
<keyword evidence="9" id="KW-0007">Acetylation</keyword>
<evidence type="ECO:0000256" key="18">
    <source>
        <dbReference type="ARBA" id="ARBA00083793"/>
    </source>
</evidence>
<dbReference type="FunFam" id="3.30.160.60:FF:000349">
    <property type="entry name" value="metal regulatory transcription factor 1"/>
    <property type="match status" value="1"/>
</dbReference>
<keyword evidence="3" id="KW-0963">Cytoplasm</keyword>
<reference evidence="22" key="3">
    <citation type="submission" date="2025-09" db="UniProtKB">
        <authorList>
            <consortium name="Ensembl"/>
        </authorList>
    </citation>
    <scope>IDENTIFICATION</scope>
</reference>
<evidence type="ECO:0000256" key="3">
    <source>
        <dbReference type="ARBA" id="ARBA00022490"/>
    </source>
</evidence>
<keyword evidence="10" id="KW-0805">Transcription regulation</keyword>
<evidence type="ECO:0000256" key="1">
    <source>
        <dbReference type="ARBA" id="ARBA00004123"/>
    </source>
</evidence>
<dbReference type="FunFam" id="3.30.160.60:FF:000397">
    <property type="entry name" value="Metal regulatory transcription factor 1"/>
    <property type="match status" value="1"/>
</dbReference>
<dbReference type="Bgee" id="ENSMFAG00000002419">
    <property type="expression patterns" value="Expressed in skeletal muscle tissue and 13 other cell types or tissues"/>
</dbReference>
<accession>A0A7N9CJT9</accession>
<dbReference type="PROSITE" id="PS50157">
    <property type="entry name" value="ZINC_FINGER_C2H2_2"/>
    <property type="match status" value="6"/>
</dbReference>
<feature type="domain" description="C2H2-type" evidence="21">
    <location>
        <begin position="229"/>
        <end position="258"/>
    </location>
</feature>
<evidence type="ECO:0000256" key="4">
    <source>
        <dbReference type="ARBA" id="ARBA00022553"/>
    </source>
</evidence>
<feature type="domain" description="C2H2-type" evidence="21">
    <location>
        <begin position="289"/>
        <end position="318"/>
    </location>
</feature>
<keyword evidence="11" id="KW-0238">DNA-binding</keyword>
<feature type="domain" description="C2H2-type" evidence="21">
    <location>
        <begin position="259"/>
        <end position="288"/>
    </location>
</feature>
<dbReference type="FunFam" id="3.30.160.60:FF:000072">
    <property type="entry name" value="zinc finger protein 143 isoform X1"/>
    <property type="match status" value="1"/>
</dbReference>
<dbReference type="InterPro" id="IPR051061">
    <property type="entry name" value="Zinc_finger_trans_reg"/>
</dbReference>
<keyword evidence="7 19" id="KW-0863">Zinc-finger</keyword>
<evidence type="ECO:0000256" key="6">
    <source>
        <dbReference type="ARBA" id="ARBA00022737"/>
    </source>
</evidence>
<evidence type="ECO:0000256" key="15">
    <source>
        <dbReference type="ARBA" id="ARBA00056278"/>
    </source>
</evidence>
<dbReference type="PANTHER" id="PTHR46179">
    <property type="entry name" value="ZINC FINGER PROTEIN"/>
    <property type="match status" value="1"/>
</dbReference>